<evidence type="ECO:0000313" key="1">
    <source>
        <dbReference type="EMBL" id="MEM5426366.1"/>
    </source>
</evidence>
<evidence type="ECO:0000313" key="2">
    <source>
        <dbReference type="Proteomes" id="UP001489897"/>
    </source>
</evidence>
<protein>
    <submittedName>
        <fullName evidence="1">Uncharacterized protein</fullName>
    </submittedName>
</protein>
<proteinExistence type="predicted"/>
<comment type="caution">
    <text evidence="1">The sequence shown here is derived from an EMBL/GenBank/DDBJ whole genome shotgun (WGS) entry which is preliminary data.</text>
</comment>
<organism evidence="1 2">
    <name type="scientific">Paraburkholderia ferrariae</name>
    <dbReference type="NCBI Taxonomy" id="386056"/>
    <lineage>
        <taxon>Bacteria</taxon>
        <taxon>Pseudomonadati</taxon>
        <taxon>Pseudomonadota</taxon>
        <taxon>Betaproteobacteria</taxon>
        <taxon>Burkholderiales</taxon>
        <taxon>Burkholderiaceae</taxon>
        <taxon>Paraburkholderia</taxon>
    </lineage>
</organism>
<accession>A0ABU9S3H2</accession>
<dbReference type="Proteomes" id="UP001489897">
    <property type="component" value="Unassembled WGS sequence"/>
</dbReference>
<reference evidence="1 2" key="1">
    <citation type="submission" date="2024-01" db="EMBL/GenBank/DDBJ databases">
        <title>The diversity of rhizobia nodulating Mimosa spp. in eleven states of Brazil covering several biomes is determined by host plant, location, and edaphic factors.</title>
        <authorList>
            <person name="Rouws L."/>
            <person name="Barauna A."/>
            <person name="Beukes C."/>
            <person name="De Faria S.M."/>
            <person name="Gross E."/>
            <person name="Dos Reis Junior F.B."/>
            <person name="Simon M."/>
            <person name="Maluk M."/>
            <person name="Odee D.W."/>
            <person name="Kenicer G."/>
            <person name="Young J.P.W."/>
            <person name="Reis V.M."/>
            <person name="Zilli J."/>
            <person name="James E.K."/>
        </authorList>
    </citation>
    <scope>NUCLEOTIDE SEQUENCE [LARGE SCALE GENOMIC DNA]</scope>
    <source>
        <strain evidence="1 2">JPY167</strain>
    </source>
</reference>
<keyword evidence="2" id="KW-1185">Reference proteome</keyword>
<dbReference type="EMBL" id="JAYMRV010000016">
    <property type="protein sequence ID" value="MEM5426366.1"/>
    <property type="molecule type" value="Genomic_DNA"/>
</dbReference>
<gene>
    <name evidence="1" type="ORF">VSR73_35960</name>
</gene>
<sequence length="83" mass="9518">MTLLKLPAESWFGEAISAHISRTHAFVTWICVIQTIDFLVDMEMPHSAFGDVLGVTNANFHDLPERNWRCRREYGCVALVPER</sequence>
<name>A0ABU9S3H2_9BURK</name>